<organism evidence="1 2">
    <name type="scientific">Veillonella criceti</name>
    <dbReference type="NCBI Taxonomy" id="103891"/>
    <lineage>
        <taxon>Bacteria</taxon>
        <taxon>Bacillati</taxon>
        <taxon>Bacillota</taxon>
        <taxon>Negativicutes</taxon>
        <taxon>Veillonellales</taxon>
        <taxon>Veillonellaceae</taxon>
        <taxon>Veillonella</taxon>
    </lineage>
</organism>
<gene>
    <name evidence="1" type="ORF">NCTC12020_01058</name>
</gene>
<evidence type="ECO:0000313" key="2">
    <source>
        <dbReference type="Proteomes" id="UP000255367"/>
    </source>
</evidence>
<proteinExistence type="predicted"/>
<dbReference type="EMBL" id="UHIO01000001">
    <property type="protein sequence ID" value="SUP43087.1"/>
    <property type="molecule type" value="Genomic_DNA"/>
</dbReference>
<name>A0A380NKE9_9FIRM</name>
<dbReference type="RefSeq" id="WP_115310242.1">
    <property type="nucleotide sequence ID" value="NZ_UHIO01000001.1"/>
</dbReference>
<sequence length="80" mass="8833">MIKEKLIEMISSYFKVDESKFMSVVNNIEGLNINSIDDVKSLDADQLQTLLASLKDAYGEVSGNEDLKAGLSNLAGKFFK</sequence>
<accession>A0A380NKE9</accession>
<dbReference type="Proteomes" id="UP000255367">
    <property type="component" value="Unassembled WGS sequence"/>
</dbReference>
<keyword evidence="2" id="KW-1185">Reference proteome</keyword>
<evidence type="ECO:0000313" key="1">
    <source>
        <dbReference type="EMBL" id="SUP43087.1"/>
    </source>
</evidence>
<protein>
    <submittedName>
        <fullName evidence="1">Uncharacterized protein</fullName>
    </submittedName>
</protein>
<reference evidence="1 2" key="1">
    <citation type="submission" date="2018-06" db="EMBL/GenBank/DDBJ databases">
        <authorList>
            <consortium name="Pathogen Informatics"/>
            <person name="Doyle S."/>
        </authorList>
    </citation>
    <scope>NUCLEOTIDE SEQUENCE [LARGE SCALE GENOMIC DNA]</scope>
    <source>
        <strain evidence="1 2">NCTC12020</strain>
    </source>
</reference>
<dbReference type="OrthoDB" id="1629697at2"/>
<dbReference type="AlphaFoldDB" id="A0A380NKE9"/>